<name>A0A1M7TZD5_9FIRM</name>
<organism evidence="1 2">
    <name type="scientific">Desulfitobacterium chlororespirans DSM 11544</name>
    <dbReference type="NCBI Taxonomy" id="1121395"/>
    <lineage>
        <taxon>Bacteria</taxon>
        <taxon>Bacillati</taxon>
        <taxon>Bacillota</taxon>
        <taxon>Clostridia</taxon>
        <taxon>Eubacteriales</taxon>
        <taxon>Desulfitobacteriaceae</taxon>
        <taxon>Desulfitobacterium</taxon>
    </lineage>
</organism>
<dbReference type="STRING" id="1121395.SAMN02745215_02794"/>
<keyword evidence="2" id="KW-1185">Reference proteome</keyword>
<gene>
    <name evidence="1" type="ORF">SAMN02745215_02794</name>
</gene>
<dbReference type="RefSeq" id="WP_072773156.1">
    <property type="nucleotide sequence ID" value="NZ_FRDN01000008.1"/>
</dbReference>
<dbReference type="EMBL" id="FRDN01000008">
    <property type="protein sequence ID" value="SHN76091.1"/>
    <property type="molecule type" value="Genomic_DNA"/>
</dbReference>
<accession>A0A1M7TZD5</accession>
<proteinExistence type="predicted"/>
<sequence length="244" mass="28940">MGPFIEDGKFKVLEVLQELEGYTACLCIDVETNNHYRPMVFNIYEKEEDIRRYLPAFFNLNKDQFTDFVRVVSGKHCIFAIFAYHEGVKLRDFFKDSKTPEFEKRIAYATRLFQECLILDALPDLISLPCLEPDHIVVIDQANRVRINYVIPPLAAQKTAKGEQCAALLECIFKQDRYIPEGIWEFIAHLRLHEQVSMVSAFSQWKELVPGLLTEHQRLRKETWWAYGLRRLKQLWKRKKRRLR</sequence>
<evidence type="ECO:0000313" key="2">
    <source>
        <dbReference type="Proteomes" id="UP000184010"/>
    </source>
</evidence>
<evidence type="ECO:0000313" key="1">
    <source>
        <dbReference type="EMBL" id="SHN76091.1"/>
    </source>
</evidence>
<dbReference type="Proteomes" id="UP000184010">
    <property type="component" value="Unassembled WGS sequence"/>
</dbReference>
<dbReference type="AlphaFoldDB" id="A0A1M7TZD5"/>
<protein>
    <submittedName>
        <fullName evidence="1">Uncharacterized protein</fullName>
    </submittedName>
</protein>
<reference evidence="2" key="1">
    <citation type="submission" date="2016-12" db="EMBL/GenBank/DDBJ databases">
        <authorList>
            <person name="Varghese N."/>
            <person name="Submissions S."/>
        </authorList>
    </citation>
    <scope>NUCLEOTIDE SEQUENCE [LARGE SCALE GENOMIC DNA]</scope>
    <source>
        <strain evidence="2">DSM 11544</strain>
    </source>
</reference>